<dbReference type="AlphaFoldDB" id="A0A842I0B6"/>
<evidence type="ECO:0000313" key="4">
    <source>
        <dbReference type="Proteomes" id="UP000564378"/>
    </source>
</evidence>
<dbReference type="InterPro" id="IPR036380">
    <property type="entry name" value="Isochorismatase-like_sf"/>
</dbReference>
<dbReference type="RefSeq" id="WP_185801545.1">
    <property type="nucleotide sequence ID" value="NZ_JACJVJ010000002.1"/>
</dbReference>
<dbReference type="Gene3D" id="3.40.50.850">
    <property type="entry name" value="Isochorismatase-like"/>
    <property type="match status" value="1"/>
</dbReference>
<proteinExistence type="predicted"/>
<reference evidence="3 4" key="1">
    <citation type="submission" date="2020-08" db="EMBL/GenBank/DDBJ databases">
        <title>Draft genome sequence of Parasphingopyxis sp. GrpM-11.</title>
        <authorList>
            <person name="Oh J."/>
            <person name="Roh D.-H."/>
        </authorList>
    </citation>
    <scope>NUCLEOTIDE SEQUENCE [LARGE SCALE GENOMIC DNA]</scope>
    <source>
        <strain evidence="3 4">GrpM-11</strain>
    </source>
</reference>
<dbReference type="InterPro" id="IPR050272">
    <property type="entry name" value="Isochorismatase-like_hydrls"/>
</dbReference>
<dbReference type="InterPro" id="IPR000868">
    <property type="entry name" value="Isochorismatase-like_dom"/>
</dbReference>
<dbReference type="EMBL" id="JACJVJ010000002">
    <property type="protein sequence ID" value="MBC2778277.1"/>
    <property type="molecule type" value="Genomic_DNA"/>
</dbReference>
<gene>
    <name evidence="3" type="ORF">H6P80_11680</name>
</gene>
<evidence type="ECO:0000259" key="2">
    <source>
        <dbReference type="Pfam" id="PF00857"/>
    </source>
</evidence>
<protein>
    <submittedName>
        <fullName evidence="3">Cysteine hydrolase</fullName>
    </submittedName>
</protein>
<dbReference type="Pfam" id="PF00857">
    <property type="entry name" value="Isochorismatase"/>
    <property type="match status" value="1"/>
</dbReference>
<name>A0A842I0B6_9SPHN</name>
<dbReference type="SUPFAM" id="SSF52499">
    <property type="entry name" value="Isochorismatase-like hydrolases"/>
    <property type="match status" value="1"/>
</dbReference>
<organism evidence="3 4">
    <name type="scientific">Parasphingopyxis marina</name>
    <dbReference type="NCBI Taxonomy" id="2761622"/>
    <lineage>
        <taxon>Bacteria</taxon>
        <taxon>Pseudomonadati</taxon>
        <taxon>Pseudomonadota</taxon>
        <taxon>Alphaproteobacteria</taxon>
        <taxon>Sphingomonadales</taxon>
        <taxon>Sphingomonadaceae</taxon>
        <taxon>Parasphingopyxis</taxon>
    </lineage>
</organism>
<comment type="caution">
    <text evidence="3">The sequence shown here is derived from an EMBL/GenBank/DDBJ whole genome shotgun (WGS) entry which is preliminary data.</text>
</comment>
<sequence>MHKIELDPALVERLTVERGGRLHVFDDFDPARTAHLVIDLQNGFMEPGAPVEVPLAKAIVPNVNTISEAIRKAGGTNIFVRFTTPSETLDGWSSFYKRFPKEVRQAHQAAFAPGAHYWQLWDELDVRADDLAVDKQRFSAFIPDTCNLHEILQARGIDTLLITGTLTNCCCESTARDAMQLNYRIIFASDANATLTDAEHNATLNNMCALFCDVMSTEEILEALERKAPAAVAAE</sequence>
<accession>A0A842I0B6</accession>
<evidence type="ECO:0000256" key="1">
    <source>
        <dbReference type="ARBA" id="ARBA00022801"/>
    </source>
</evidence>
<dbReference type="GO" id="GO:0016787">
    <property type="term" value="F:hydrolase activity"/>
    <property type="evidence" value="ECO:0007669"/>
    <property type="project" value="UniProtKB-KW"/>
</dbReference>
<dbReference type="CDD" id="cd00431">
    <property type="entry name" value="cysteine_hydrolases"/>
    <property type="match status" value="1"/>
</dbReference>
<dbReference type="Proteomes" id="UP000564378">
    <property type="component" value="Unassembled WGS sequence"/>
</dbReference>
<keyword evidence="1 3" id="KW-0378">Hydrolase</keyword>
<feature type="domain" description="Isochorismatase-like" evidence="2">
    <location>
        <begin position="33"/>
        <end position="219"/>
    </location>
</feature>
<dbReference type="PANTHER" id="PTHR43540">
    <property type="entry name" value="PEROXYUREIDOACRYLATE/UREIDOACRYLATE AMIDOHYDROLASE-RELATED"/>
    <property type="match status" value="1"/>
</dbReference>
<dbReference type="PANTHER" id="PTHR43540:SF6">
    <property type="entry name" value="ISOCHORISMATASE-LIKE DOMAIN-CONTAINING PROTEIN"/>
    <property type="match status" value="1"/>
</dbReference>
<keyword evidence="4" id="KW-1185">Reference proteome</keyword>
<evidence type="ECO:0000313" key="3">
    <source>
        <dbReference type="EMBL" id="MBC2778277.1"/>
    </source>
</evidence>